<keyword evidence="3" id="KW-1185">Reference proteome</keyword>
<organism evidence="2 3">
    <name type="scientific">Lophiostoma macrostomum CBS 122681</name>
    <dbReference type="NCBI Taxonomy" id="1314788"/>
    <lineage>
        <taxon>Eukaryota</taxon>
        <taxon>Fungi</taxon>
        <taxon>Dikarya</taxon>
        <taxon>Ascomycota</taxon>
        <taxon>Pezizomycotina</taxon>
        <taxon>Dothideomycetes</taxon>
        <taxon>Pleosporomycetidae</taxon>
        <taxon>Pleosporales</taxon>
        <taxon>Lophiostomataceae</taxon>
        <taxon>Lophiostoma</taxon>
    </lineage>
</organism>
<feature type="compositionally biased region" description="Basic and acidic residues" evidence="1">
    <location>
        <begin position="62"/>
        <end position="91"/>
    </location>
</feature>
<feature type="region of interest" description="Disordered" evidence="1">
    <location>
        <begin position="43"/>
        <end position="97"/>
    </location>
</feature>
<feature type="region of interest" description="Disordered" evidence="1">
    <location>
        <begin position="109"/>
        <end position="141"/>
    </location>
</feature>
<dbReference type="EMBL" id="MU004453">
    <property type="protein sequence ID" value="KAF2650483.1"/>
    <property type="molecule type" value="Genomic_DNA"/>
</dbReference>
<dbReference type="AlphaFoldDB" id="A0A6A6SV56"/>
<name>A0A6A6SV56_9PLEO</name>
<evidence type="ECO:0000256" key="1">
    <source>
        <dbReference type="SAM" id="MobiDB-lite"/>
    </source>
</evidence>
<feature type="compositionally biased region" description="Basic and acidic residues" evidence="1">
    <location>
        <begin position="233"/>
        <end position="246"/>
    </location>
</feature>
<evidence type="ECO:0000313" key="3">
    <source>
        <dbReference type="Proteomes" id="UP000799324"/>
    </source>
</evidence>
<feature type="region of interest" description="Disordered" evidence="1">
    <location>
        <begin position="1"/>
        <end position="29"/>
    </location>
</feature>
<evidence type="ECO:0000313" key="2">
    <source>
        <dbReference type="EMBL" id="KAF2650483.1"/>
    </source>
</evidence>
<gene>
    <name evidence="2" type="ORF">K491DRAFT_682949</name>
</gene>
<dbReference type="Proteomes" id="UP000799324">
    <property type="component" value="Unassembled WGS sequence"/>
</dbReference>
<reference evidence="2" key="1">
    <citation type="journal article" date="2020" name="Stud. Mycol.">
        <title>101 Dothideomycetes genomes: a test case for predicting lifestyles and emergence of pathogens.</title>
        <authorList>
            <person name="Haridas S."/>
            <person name="Albert R."/>
            <person name="Binder M."/>
            <person name="Bloem J."/>
            <person name="Labutti K."/>
            <person name="Salamov A."/>
            <person name="Andreopoulos B."/>
            <person name="Baker S."/>
            <person name="Barry K."/>
            <person name="Bills G."/>
            <person name="Bluhm B."/>
            <person name="Cannon C."/>
            <person name="Castanera R."/>
            <person name="Culley D."/>
            <person name="Daum C."/>
            <person name="Ezra D."/>
            <person name="Gonzalez J."/>
            <person name="Henrissat B."/>
            <person name="Kuo A."/>
            <person name="Liang C."/>
            <person name="Lipzen A."/>
            <person name="Lutzoni F."/>
            <person name="Magnuson J."/>
            <person name="Mondo S."/>
            <person name="Nolan M."/>
            <person name="Ohm R."/>
            <person name="Pangilinan J."/>
            <person name="Park H.-J."/>
            <person name="Ramirez L."/>
            <person name="Alfaro M."/>
            <person name="Sun H."/>
            <person name="Tritt A."/>
            <person name="Yoshinaga Y."/>
            <person name="Zwiers L.-H."/>
            <person name="Turgeon B."/>
            <person name="Goodwin S."/>
            <person name="Spatafora J."/>
            <person name="Crous P."/>
            <person name="Grigoriev I."/>
        </authorList>
    </citation>
    <scope>NUCLEOTIDE SEQUENCE</scope>
    <source>
        <strain evidence="2">CBS 122681</strain>
    </source>
</reference>
<feature type="compositionally biased region" description="Polar residues" evidence="1">
    <location>
        <begin position="216"/>
        <end position="227"/>
    </location>
</feature>
<accession>A0A6A6SV56</accession>
<protein>
    <submittedName>
        <fullName evidence="2">Uncharacterized protein</fullName>
    </submittedName>
</protein>
<sequence length="315" mass="35401">MSDLTPPSFFDDGLEFNAHPPGRRSPNISQWLEDINDSASAVTTYPDTTSYVDDGADPSLYEDAKHKDGRNEEDNDKQKQERRRERYHPDVQRAVSGQVQNVLKNMWAVSRVNIRDPEEKDGEESKRKEPPPGAVRVQVPGPPPTFVIHGDMGHVVVVDGLEEPIDSRPVEGLNVSAKVVGEWLQDDKRKVRQTQMQENDRKRGDEIGGQEVHAHQSAQKDTQQTWGQLGEMGSRHQDSAYRRQAEELDWSTDSESAIASRPSLLVAEDLGRASSRQLEDVWSGSWEDDGTEVTASNHQAPTVEDVPDSEWSSQW</sequence>
<feature type="compositionally biased region" description="Basic and acidic residues" evidence="1">
    <location>
        <begin position="113"/>
        <end position="130"/>
    </location>
</feature>
<dbReference type="OrthoDB" id="3801238at2759"/>
<proteinExistence type="predicted"/>
<feature type="region of interest" description="Disordered" evidence="1">
    <location>
        <begin position="188"/>
        <end position="315"/>
    </location>
</feature>